<evidence type="ECO:0000313" key="3">
    <source>
        <dbReference type="EMBL" id="KAK4252247.1"/>
    </source>
</evidence>
<feature type="compositionally biased region" description="Pro residues" evidence="1">
    <location>
        <begin position="165"/>
        <end position="175"/>
    </location>
</feature>
<keyword evidence="2" id="KW-1133">Transmembrane helix</keyword>
<keyword evidence="4" id="KW-1185">Reference proteome</keyword>
<evidence type="ECO:0000313" key="4">
    <source>
        <dbReference type="Proteomes" id="UP001303647"/>
    </source>
</evidence>
<evidence type="ECO:0000256" key="1">
    <source>
        <dbReference type="SAM" id="MobiDB-lite"/>
    </source>
</evidence>
<dbReference type="AlphaFoldDB" id="A0AAN7D4A6"/>
<reference evidence="3" key="1">
    <citation type="journal article" date="2023" name="Mol. Phylogenet. Evol.">
        <title>Genome-scale phylogeny and comparative genomics of the fungal order Sordariales.</title>
        <authorList>
            <person name="Hensen N."/>
            <person name="Bonometti L."/>
            <person name="Westerberg I."/>
            <person name="Brannstrom I.O."/>
            <person name="Guillou S."/>
            <person name="Cros-Aarteil S."/>
            <person name="Calhoun S."/>
            <person name="Haridas S."/>
            <person name="Kuo A."/>
            <person name="Mondo S."/>
            <person name="Pangilinan J."/>
            <person name="Riley R."/>
            <person name="LaButti K."/>
            <person name="Andreopoulos B."/>
            <person name="Lipzen A."/>
            <person name="Chen C."/>
            <person name="Yan M."/>
            <person name="Daum C."/>
            <person name="Ng V."/>
            <person name="Clum A."/>
            <person name="Steindorff A."/>
            <person name="Ohm R.A."/>
            <person name="Martin F."/>
            <person name="Silar P."/>
            <person name="Natvig D.O."/>
            <person name="Lalanne C."/>
            <person name="Gautier V."/>
            <person name="Ament-Velasquez S.L."/>
            <person name="Kruys A."/>
            <person name="Hutchinson M.I."/>
            <person name="Powell A.J."/>
            <person name="Barry K."/>
            <person name="Miller A.N."/>
            <person name="Grigoriev I.V."/>
            <person name="Debuchy R."/>
            <person name="Gladieux P."/>
            <person name="Hiltunen Thoren M."/>
            <person name="Johannesson H."/>
        </authorList>
    </citation>
    <scope>NUCLEOTIDE SEQUENCE</scope>
    <source>
        <strain evidence="3">CBS 359.72</strain>
    </source>
</reference>
<sequence>MAPATTQLVRRQYEECALTEDGYVDENSCYVPFWATKTGVIIKWSLFLGFMAIIILYLLIGYIHAQKRIKKGLAPLRYHRLLVPRATLAQVDPRYRPPPPGNFAYGHPDQYYYDMHAMPPPPVYDPNAPRPPQYEPPTNSTKAEPSQQYGAQQNQQQTGPSGEYGPPPGPPPAPSQPQEDYAPPSGPPPSTARP</sequence>
<dbReference type="InterPro" id="IPR020999">
    <property type="entry name" value="Chitin_synth_reg_RCR"/>
</dbReference>
<feature type="compositionally biased region" description="Polar residues" evidence="1">
    <location>
        <begin position="136"/>
        <end position="146"/>
    </location>
</feature>
<dbReference type="Proteomes" id="UP001303647">
    <property type="component" value="Unassembled WGS sequence"/>
</dbReference>
<organism evidence="3 4">
    <name type="scientific">Corynascus novoguineensis</name>
    <dbReference type="NCBI Taxonomy" id="1126955"/>
    <lineage>
        <taxon>Eukaryota</taxon>
        <taxon>Fungi</taxon>
        <taxon>Dikarya</taxon>
        <taxon>Ascomycota</taxon>
        <taxon>Pezizomycotina</taxon>
        <taxon>Sordariomycetes</taxon>
        <taxon>Sordariomycetidae</taxon>
        <taxon>Sordariales</taxon>
        <taxon>Chaetomiaceae</taxon>
        <taxon>Corynascus</taxon>
    </lineage>
</organism>
<reference evidence="3" key="2">
    <citation type="submission" date="2023-05" db="EMBL/GenBank/DDBJ databases">
        <authorList>
            <consortium name="Lawrence Berkeley National Laboratory"/>
            <person name="Steindorff A."/>
            <person name="Hensen N."/>
            <person name="Bonometti L."/>
            <person name="Westerberg I."/>
            <person name="Brannstrom I.O."/>
            <person name="Guillou S."/>
            <person name="Cros-Aarteil S."/>
            <person name="Calhoun S."/>
            <person name="Haridas S."/>
            <person name="Kuo A."/>
            <person name="Mondo S."/>
            <person name="Pangilinan J."/>
            <person name="Riley R."/>
            <person name="Labutti K."/>
            <person name="Andreopoulos B."/>
            <person name="Lipzen A."/>
            <person name="Chen C."/>
            <person name="Yanf M."/>
            <person name="Daum C."/>
            <person name="Ng V."/>
            <person name="Clum A."/>
            <person name="Ohm R."/>
            <person name="Martin F."/>
            <person name="Silar P."/>
            <person name="Natvig D."/>
            <person name="Lalanne C."/>
            <person name="Gautier V."/>
            <person name="Ament-Velasquez S.L."/>
            <person name="Kruys A."/>
            <person name="Hutchinson M.I."/>
            <person name="Powell A.J."/>
            <person name="Barry K."/>
            <person name="Miller A.N."/>
            <person name="Grigoriev I.V."/>
            <person name="Debuchy R."/>
            <person name="Gladieux P."/>
            <person name="Thoren M.H."/>
            <person name="Johannesson H."/>
        </authorList>
    </citation>
    <scope>NUCLEOTIDE SEQUENCE</scope>
    <source>
        <strain evidence="3">CBS 359.72</strain>
    </source>
</reference>
<feature type="compositionally biased region" description="Pro residues" evidence="1">
    <location>
        <begin position="184"/>
        <end position="194"/>
    </location>
</feature>
<feature type="compositionally biased region" description="Low complexity" evidence="1">
    <location>
        <begin position="147"/>
        <end position="164"/>
    </location>
</feature>
<proteinExistence type="predicted"/>
<name>A0AAN7D4A6_9PEZI</name>
<protein>
    <submittedName>
        <fullName evidence="3">Uncharacterized protein</fullName>
    </submittedName>
</protein>
<accession>A0AAN7D4A6</accession>
<feature type="transmembrane region" description="Helical" evidence="2">
    <location>
        <begin position="41"/>
        <end position="63"/>
    </location>
</feature>
<evidence type="ECO:0000256" key="2">
    <source>
        <dbReference type="SAM" id="Phobius"/>
    </source>
</evidence>
<gene>
    <name evidence="3" type="ORF">C7999DRAFT_26969</name>
</gene>
<comment type="caution">
    <text evidence="3">The sequence shown here is derived from an EMBL/GenBank/DDBJ whole genome shotgun (WGS) entry which is preliminary data.</text>
</comment>
<feature type="compositionally biased region" description="Pro residues" evidence="1">
    <location>
        <begin position="118"/>
        <end position="135"/>
    </location>
</feature>
<keyword evidence="2" id="KW-0812">Transmembrane</keyword>
<feature type="region of interest" description="Disordered" evidence="1">
    <location>
        <begin position="116"/>
        <end position="194"/>
    </location>
</feature>
<dbReference type="Pfam" id="PF12273">
    <property type="entry name" value="RCR"/>
    <property type="match status" value="1"/>
</dbReference>
<dbReference type="EMBL" id="MU857601">
    <property type="protein sequence ID" value="KAK4252247.1"/>
    <property type="molecule type" value="Genomic_DNA"/>
</dbReference>
<keyword evidence="2" id="KW-0472">Membrane</keyword>